<dbReference type="SUPFAM" id="SSF52540">
    <property type="entry name" value="P-loop containing nucleoside triphosphate hydrolases"/>
    <property type="match status" value="1"/>
</dbReference>
<keyword evidence="3" id="KW-0227">DNA damage</keyword>
<keyword evidence="2" id="KW-0547">Nucleotide-binding</keyword>
<feature type="domain" description="RecA family profile 1" evidence="8">
    <location>
        <begin position="78"/>
        <end position="268"/>
    </location>
</feature>
<name>A0AB34JML5_PRYPA</name>
<dbReference type="GO" id="GO:0005524">
    <property type="term" value="F:ATP binding"/>
    <property type="evidence" value="ECO:0007669"/>
    <property type="project" value="UniProtKB-KW"/>
</dbReference>
<evidence type="ECO:0000259" key="8">
    <source>
        <dbReference type="PROSITE" id="PS50162"/>
    </source>
</evidence>
<reference evidence="9 10" key="1">
    <citation type="journal article" date="2024" name="Science">
        <title>Giant polyketide synthase enzymes in the biosynthesis of giant marine polyether toxins.</title>
        <authorList>
            <person name="Fallon T.R."/>
            <person name="Shende V.V."/>
            <person name="Wierzbicki I.H."/>
            <person name="Pendleton A.L."/>
            <person name="Watervoot N.F."/>
            <person name="Auber R.P."/>
            <person name="Gonzalez D.J."/>
            <person name="Wisecaver J.H."/>
            <person name="Moore B.S."/>
        </authorList>
    </citation>
    <scope>NUCLEOTIDE SEQUENCE [LARGE SCALE GENOMIC DNA]</scope>
    <source>
        <strain evidence="9 10">12B1</strain>
    </source>
</reference>
<dbReference type="PROSITE" id="PS50162">
    <property type="entry name" value="RECA_2"/>
    <property type="match status" value="1"/>
</dbReference>
<proteinExistence type="predicted"/>
<dbReference type="CDD" id="cd19492">
    <property type="entry name" value="Rad51C"/>
    <property type="match status" value="1"/>
</dbReference>
<dbReference type="PIRSF" id="PIRSF005856">
    <property type="entry name" value="Rad51"/>
    <property type="match status" value="1"/>
</dbReference>
<dbReference type="InterPro" id="IPR016467">
    <property type="entry name" value="DNA_recomb/repair_RecA-like"/>
</dbReference>
<dbReference type="GO" id="GO:0140664">
    <property type="term" value="F:ATP-dependent DNA damage sensor activity"/>
    <property type="evidence" value="ECO:0007669"/>
    <property type="project" value="InterPro"/>
</dbReference>
<comment type="subcellular location">
    <subcellularLocation>
        <location evidence="1">Nucleus</location>
    </subcellularLocation>
</comment>
<dbReference type="GO" id="GO:0000707">
    <property type="term" value="P:meiotic DNA recombinase assembly"/>
    <property type="evidence" value="ECO:0007669"/>
    <property type="project" value="TreeGrafter"/>
</dbReference>
<evidence type="ECO:0000256" key="1">
    <source>
        <dbReference type="ARBA" id="ARBA00004123"/>
    </source>
</evidence>
<dbReference type="InterPro" id="IPR052093">
    <property type="entry name" value="HR_Repair_Mediator"/>
</dbReference>
<dbReference type="Pfam" id="PF08423">
    <property type="entry name" value="Rad51"/>
    <property type="match status" value="2"/>
</dbReference>
<keyword evidence="5" id="KW-0234">DNA repair</keyword>
<dbReference type="InterPro" id="IPR020588">
    <property type="entry name" value="RecA_ATP-bd"/>
</dbReference>
<evidence type="ECO:0000313" key="10">
    <source>
        <dbReference type="Proteomes" id="UP001515480"/>
    </source>
</evidence>
<evidence type="ECO:0000256" key="2">
    <source>
        <dbReference type="ARBA" id="ARBA00022741"/>
    </source>
</evidence>
<sequence>MEVSQLPLPPSMVEMLHLAGFSVVADLDGISALELADELKMSPSDASQLLASVRSHGLRTPRAPPATSALELLHDERHSEKIVTAVKELDDLLGGGIPLRQLTELVGVPGVGKTQLSIQLALTVQIPRLFHGAEGEAVYIDTEGSFMAERAHAMAEALLRHLHATAHRAADHAQAAAAASLRASHLLERIHCFRVHDAAELLATVRSLNFFLAERKTVKLVVVDSVAFHFRHGVSDYTRRHQMLGQLTQALSEYATRHSLSVVMVNQVTTKVNDATNTSSIQPALGESWAHACNIQLVLHWMNGTRVARLCKGREPGWAEYQVTEEGVRSVQNPTRGADT</sequence>
<dbReference type="GO" id="GO:0005657">
    <property type="term" value="C:replication fork"/>
    <property type="evidence" value="ECO:0007669"/>
    <property type="project" value="TreeGrafter"/>
</dbReference>
<gene>
    <name evidence="9" type="ORF">AB1Y20_021582</name>
</gene>
<evidence type="ECO:0000313" key="9">
    <source>
        <dbReference type="EMBL" id="KAL1521934.1"/>
    </source>
</evidence>
<dbReference type="PANTHER" id="PTHR46239:SF1">
    <property type="entry name" value="DNA REPAIR PROTEIN RAD51 HOMOLOG 3"/>
    <property type="match status" value="1"/>
</dbReference>
<dbReference type="GO" id="GO:0007131">
    <property type="term" value="P:reciprocal meiotic recombination"/>
    <property type="evidence" value="ECO:0007669"/>
    <property type="project" value="TreeGrafter"/>
</dbReference>
<dbReference type="AlphaFoldDB" id="A0AB34JML5"/>
<dbReference type="GO" id="GO:0033063">
    <property type="term" value="C:Rad51B-Rad51C-Rad51D-XRCC2 complex"/>
    <property type="evidence" value="ECO:0007669"/>
    <property type="project" value="TreeGrafter"/>
</dbReference>
<comment type="caution">
    <text evidence="9">The sequence shown here is derived from an EMBL/GenBank/DDBJ whole genome shotgun (WGS) entry which is preliminary data.</text>
</comment>
<accession>A0AB34JML5</accession>
<organism evidence="9 10">
    <name type="scientific">Prymnesium parvum</name>
    <name type="common">Toxic golden alga</name>
    <dbReference type="NCBI Taxonomy" id="97485"/>
    <lineage>
        <taxon>Eukaryota</taxon>
        <taxon>Haptista</taxon>
        <taxon>Haptophyta</taxon>
        <taxon>Prymnesiophyceae</taxon>
        <taxon>Prymnesiales</taxon>
        <taxon>Prymnesiaceae</taxon>
        <taxon>Prymnesium</taxon>
    </lineage>
</organism>
<dbReference type="GO" id="GO:0033065">
    <property type="term" value="C:Rad51C-XRCC3 complex"/>
    <property type="evidence" value="ECO:0007669"/>
    <property type="project" value="TreeGrafter"/>
</dbReference>
<dbReference type="InterPro" id="IPR027417">
    <property type="entry name" value="P-loop_NTPase"/>
</dbReference>
<keyword evidence="10" id="KW-1185">Reference proteome</keyword>
<evidence type="ECO:0000256" key="7">
    <source>
        <dbReference type="ARBA" id="ARBA00040674"/>
    </source>
</evidence>
<evidence type="ECO:0000256" key="6">
    <source>
        <dbReference type="ARBA" id="ARBA00023242"/>
    </source>
</evidence>
<evidence type="ECO:0000256" key="3">
    <source>
        <dbReference type="ARBA" id="ARBA00022763"/>
    </source>
</evidence>
<protein>
    <recommendedName>
        <fullName evidence="7">DNA repair protein RAD51 homolog 3</fullName>
    </recommendedName>
</protein>
<evidence type="ECO:0000256" key="5">
    <source>
        <dbReference type="ARBA" id="ARBA00023204"/>
    </source>
</evidence>
<dbReference type="InterPro" id="IPR013632">
    <property type="entry name" value="Rad51_C"/>
</dbReference>
<keyword evidence="6" id="KW-0539">Nucleus</keyword>
<dbReference type="GO" id="GO:0008821">
    <property type="term" value="F:crossover junction DNA endonuclease activity"/>
    <property type="evidence" value="ECO:0007669"/>
    <property type="project" value="TreeGrafter"/>
</dbReference>
<evidence type="ECO:0000256" key="4">
    <source>
        <dbReference type="ARBA" id="ARBA00022840"/>
    </source>
</evidence>
<keyword evidence="4" id="KW-0067">ATP-binding</keyword>
<dbReference type="Proteomes" id="UP001515480">
    <property type="component" value="Unassembled WGS sequence"/>
</dbReference>
<dbReference type="GO" id="GO:0000400">
    <property type="term" value="F:four-way junction DNA binding"/>
    <property type="evidence" value="ECO:0007669"/>
    <property type="project" value="TreeGrafter"/>
</dbReference>
<dbReference type="Gene3D" id="3.40.50.300">
    <property type="entry name" value="P-loop containing nucleotide triphosphate hydrolases"/>
    <property type="match status" value="1"/>
</dbReference>
<dbReference type="EMBL" id="JBGBPQ010000007">
    <property type="protein sequence ID" value="KAL1521934.1"/>
    <property type="molecule type" value="Genomic_DNA"/>
</dbReference>
<dbReference type="PANTHER" id="PTHR46239">
    <property type="entry name" value="DNA REPAIR PROTEIN RAD51 HOMOLOG 3 RAD51C"/>
    <property type="match status" value="1"/>
</dbReference>